<proteinExistence type="predicted"/>
<dbReference type="KEGG" id="nlc:EBAPG3_010215"/>
<sequence length="74" mass="8327">MPKEALLVKKWFPLILLIVFTIISMAALTGLARNLAQKTTVLSDPLCKAVWKKKKPYQFAQAMGQARRLQAAEK</sequence>
<evidence type="ECO:0000313" key="3">
    <source>
        <dbReference type="Proteomes" id="UP000012179"/>
    </source>
</evidence>
<keyword evidence="1" id="KW-0472">Membrane</keyword>
<reference evidence="2 3" key="1">
    <citation type="journal article" date="2015" name="Int. J. Syst. Evol. Microbiol.">
        <title>Nitrosospira lacus sp. nov., a psychrotolerant, ammonia-oxidizing bacterium from sandy lake sediment.</title>
        <authorList>
            <person name="Urakawa H."/>
            <person name="Garcia J.C."/>
            <person name="Nielsen J.L."/>
            <person name="Le V.Q."/>
            <person name="Kozlowski J.A."/>
            <person name="Stein L.Y."/>
            <person name="Lim C.K."/>
            <person name="Pommerening-Roser A."/>
            <person name="Martens-Habbena W."/>
            <person name="Stahl D.A."/>
            <person name="Klotz M.G."/>
        </authorList>
    </citation>
    <scope>NUCLEOTIDE SEQUENCE [LARGE SCALE GENOMIC DNA]</scope>
    <source>
        <strain evidence="2 3">APG3</strain>
    </source>
</reference>
<dbReference type="EMBL" id="CP021106">
    <property type="protein sequence ID" value="ARO88116.1"/>
    <property type="molecule type" value="Genomic_DNA"/>
</dbReference>
<name>A0A1W6SQP8_9PROT</name>
<keyword evidence="3" id="KW-1185">Reference proteome</keyword>
<accession>A0A1W6SQP8</accession>
<dbReference type="AlphaFoldDB" id="A0A1W6SQP8"/>
<evidence type="ECO:0000256" key="1">
    <source>
        <dbReference type="SAM" id="Phobius"/>
    </source>
</evidence>
<keyword evidence="1" id="KW-0812">Transmembrane</keyword>
<evidence type="ECO:0000313" key="2">
    <source>
        <dbReference type="EMBL" id="ARO88116.1"/>
    </source>
</evidence>
<organism evidence="2 3">
    <name type="scientific">Nitrosospira lacus</name>
    <dbReference type="NCBI Taxonomy" id="1288494"/>
    <lineage>
        <taxon>Bacteria</taxon>
        <taxon>Pseudomonadati</taxon>
        <taxon>Pseudomonadota</taxon>
        <taxon>Betaproteobacteria</taxon>
        <taxon>Nitrosomonadales</taxon>
        <taxon>Nitrosomonadaceae</taxon>
        <taxon>Nitrosospira</taxon>
    </lineage>
</organism>
<dbReference type="Proteomes" id="UP000012179">
    <property type="component" value="Chromosome"/>
</dbReference>
<gene>
    <name evidence="2" type="ORF">EBAPG3_010215</name>
</gene>
<feature type="transmembrane region" description="Helical" evidence="1">
    <location>
        <begin position="12"/>
        <end position="32"/>
    </location>
</feature>
<protein>
    <submittedName>
        <fullName evidence="2">Uncharacterized protein</fullName>
    </submittedName>
</protein>
<keyword evidence="1" id="KW-1133">Transmembrane helix</keyword>